<dbReference type="EMBL" id="JADMLG010000034">
    <property type="protein sequence ID" value="MBH0781877.1"/>
    <property type="molecule type" value="Genomic_DNA"/>
</dbReference>
<dbReference type="Pfam" id="PF20469">
    <property type="entry name" value="OLD-like_TOPRIM"/>
    <property type="match status" value="1"/>
</dbReference>
<feature type="domain" description="Endonuclease GajA/Old nuclease/RecF-like AAA" evidence="1">
    <location>
        <begin position="259"/>
        <end position="335"/>
    </location>
</feature>
<dbReference type="Gene3D" id="3.40.50.300">
    <property type="entry name" value="P-loop containing nucleotide triphosphate hydrolases"/>
    <property type="match status" value="1"/>
</dbReference>
<comment type="caution">
    <text evidence="3">The sequence shown here is derived from an EMBL/GenBank/DDBJ whole genome shotgun (WGS) entry which is preliminary data.</text>
</comment>
<evidence type="ECO:0000313" key="4">
    <source>
        <dbReference type="Proteomes" id="UP000655751"/>
    </source>
</evidence>
<evidence type="ECO:0000259" key="2">
    <source>
        <dbReference type="Pfam" id="PF20469"/>
    </source>
</evidence>
<feature type="domain" description="OLD protein-like TOPRIM" evidence="2">
    <location>
        <begin position="384"/>
        <end position="446"/>
    </location>
</feature>
<name>A0A931IKU1_9NOCA</name>
<dbReference type="Proteomes" id="UP000655751">
    <property type="component" value="Unassembled WGS sequence"/>
</dbReference>
<gene>
    <name evidence="3" type="ORF">IT779_36955</name>
</gene>
<sequence length="568" mass="62410">MRLSRFTVSNFRNLRTLDITLDGGAVVVGENSSGKSNLLYALRLVLDPGMSGQQRTLTNEDFSESLGSEPMANGHIISISVEIDHFDTDAGLLATLRDALISGSPMKARLTYQFRPRQNTNSQSAPVYEWIIYGGDDENQRIGGELRNYLYHEHMHALRDVRSDLASWRRSPLRPVLEEISRTATATDLDRVKIALEDANSAIRNLPGVKDAGVDIAGHSQLLVGPIHSLDPTLDITPADPARTLRSLQLFIDGASQRSLGSASLGSLNVLYLALLQLKIERLLDNREIEHALITIEEPEAHLHVHLQRRTFEGLLRSDSDKRSTIVTTHSPHIVSVVNPKSLVILRNANIETEAFAAATADLSKTEWDDLGRYLDATRSELVFARRVLLVEGFAEQVLAASLADANINFDEHGVTVCAIHGTHFLSYIKFLRAIGTPYAVITDGDPSAGTGKTGADRARKIAVALGEDPNLPESFGVFYGVETLEADLYDTSDNNATAMMDALLSFKWSAAKAKGFRDSRDSGNLRGSDFVGYVKKMKGRFAQRLTAQCPRLDAPEYVTRALSHLIP</sequence>
<dbReference type="Pfam" id="PF13175">
    <property type="entry name" value="AAA_15"/>
    <property type="match status" value="2"/>
</dbReference>
<dbReference type="InterPro" id="IPR051396">
    <property type="entry name" value="Bact_Antivir_Def_Nuclease"/>
</dbReference>
<dbReference type="CDD" id="cd01026">
    <property type="entry name" value="TOPRIM_OLD"/>
    <property type="match status" value="1"/>
</dbReference>
<protein>
    <submittedName>
        <fullName evidence="3">AAA family ATPase</fullName>
    </submittedName>
</protein>
<dbReference type="AlphaFoldDB" id="A0A931IKU1"/>
<accession>A0A931IKU1</accession>
<dbReference type="PANTHER" id="PTHR43581">
    <property type="entry name" value="ATP/GTP PHOSPHATASE"/>
    <property type="match status" value="1"/>
</dbReference>
<keyword evidence="4" id="KW-1185">Reference proteome</keyword>
<dbReference type="RefSeq" id="WP_196154158.1">
    <property type="nucleotide sequence ID" value="NZ_JADMLG010000034.1"/>
</dbReference>
<dbReference type="InterPro" id="IPR034139">
    <property type="entry name" value="TOPRIM_OLD"/>
</dbReference>
<organism evidence="3 4">
    <name type="scientific">Nocardia bovistercoris</name>
    <dbReference type="NCBI Taxonomy" id="2785916"/>
    <lineage>
        <taxon>Bacteria</taxon>
        <taxon>Bacillati</taxon>
        <taxon>Actinomycetota</taxon>
        <taxon>Actinomycetes</taxon>
        <taxon>Mycobacteriales</taxon>
        <taxon>Nocardiaceae</taxon>
        <taxon>Nocardia</taxon>
    </lineage>
</organism>
<evidence type="ECO:0000313" key="3">
    <source>
        <dbReference type="EMBL" id="MBH0781877.1"/>
    </source>
</evidence>
<dbReference type="InterPro" id="IPR027417">
    <property type="entry name" value="P-loop_NTPase"/>
</dbReference>
<dbReference type="InterPro" id="IPR041685">
    <property type="entry name" value="AAA_GajA/Old/RecF-like"/>
</dbReference>
<dbReference type="PANTHER" id="PTHR43581:SF4">
    <property type="entry name" value="ATP_GTP PHOSPHATASE"/>
    <property type="match status" value="1"/>
</dbReference>
<evidence type="ECO:0000259" key="1">
    <source>
        <dbReference type="Pfam" id="PF13175"/>
    </source>
</evidence>
<dbReference type="SUPFAM" id="SSF52540">
    <property type="entry name" value="P-loop containing nucleoside triphosphate hydrolases"/>
    <property type="match status" value="1"/>
</dbReference>
<proteinExistence type="predicted"/>
<reference evidence="3" key="1">
    <citation type="submission" date="2020-11" db="EMBL/GenBank/DDBJ databases">
        <title>Nocardia NEAU-351.nov., a novel actinomycete isolated from the cow dung.</title>
        <authorList>
            <person name="Zhang X."/>
        </authorList>
    </citation>
    <scope>NUCLEOTIDE SEQUENCE</scope>
    <source>
        <strain evidence="3">NEAU-351</strain>
    </source>
</reference>
<feature type="domain" description="Endonuclease GajA/Old nuclease/RecF-like AAA" evidence="1">
    <location>
        <begin position="1"/>
        <end position="49"/>
    </location>
</feature>